<keyword evidence="1 3" id="KW-0378">Hydrolase</keyword>
<dbReference type="GO" id="GO:0016787">
    <property type="term" value="F:hydrolase activity"/>
    <property type="evidence" value="ECO:0007669"/>
    <property type="project" value="UniProtKB-KW"/>
</dbReference>
<dbReference type="PRINTS" id="PR00412">
    <property type="entry name" value="EPOXHYDRLASE"/>
</dbReference>
<dbReference type="InterPro" id="IPR000073">
    <property type="entry name" value="AB_hydrolase_1"/>
</dbReference>
<dbReference type="KEGG" id="rhox:RBB84_19970"/>
<proteinExistence type="predicted"/>
<dbReference type="Pfam" id="PF00561">
    <property type="entry name" value="Abhydrolase_1"/>
    <property type="match status" value="1"/>
</dbReference>
<feature type="domain" description="AB hydrolase-1" evidence="2">
    <location>
        <begin position="35"/>
        <end position="160"/>
    </location>
</feature>
<dbReference type="InterPro" id="IPR000639">
    <property type="entry name" value="Epox_hydrolase-like"/>
</dbReference>
<protein>
    <submittedName>
        <fullName evidence="3">Alpha/beta hydrolase</fullName>
    </submittedName>
</protein>
<organism evidence="3">
    <name type="scientific">Rhodococcus sp. D-6</name>
    <dbReference type="NCBI Taxonomy" id="1387842"/>
    <lineage>
        <taxon>Bacteria</taxon>
        <taxon>Bacillati</taxon>
        <taxon>Actinomycetota</taxon>
        <taxon>Actinomycetes</taxon>
        <taxon>Mycobacteriales</taxon>
        <taxon>Nocardiaceae</taxon>
        <taxon>Rhodococcus</taxon>
    </lineage>
</organism>
<evidence type="ECO:0000313" key="3">
    <source>
        <dbReference type="EMBL" id="XBW03537.1"/>
    </source>
</evidence>
<name>A0AAU7UUH3_9NOCA</name>
<dbReference type="SUPFAM" id="SSF53474">
    <property type="entry name" value="alpha/beta-Hydrolases"/>
    <property type="match status" value="1"/>
</dbReference>
<dbReference type="Gene3D" id="3.40.50.1820">
    <property type="entry name" value="alpha/beta hydrolase"/>
    <property type="match status" value="1"/>
</dbReference>
<reference evidence="3" key="1">
    <citation type="submission" date="2023-08" db="EMBL/GenBank/DDBJ databases">
        <title>The novel hydrolase IpcH responsible for the initial isoprocarb degradation step in Rhodococcus sp. D-6.</title>
        <authorList>
            <person name="Zhu Q."/>
        </authorList>
    </citation>
    <scope>NUCLEOTIDE SEQUENCE</scope>
    <source>
        <strain evidence="3">D-6</strain>
    </source>
</reference>
<dbReference type="RefSeq" id="WP_016931662.1">
    <property type="nucleotide sequence ID" value="NZ_CP132970.1"/>
</dbReference>
<evidence type="ECO:0000259" key="2">
    <source>
        <dbReference type="Pfam" id="PF00561"/>
    </source>
</evidence>
<gene>
    <name evidence="3" type="ORF">RBB84_19970</name>
</gene>
<dbReference type="EMBL" id="CP132970">
    <property type="protein sequence ID" value="XBW03537.1"/>
    <property type="molecule type" value="Genomic_DNA"/>
</dbReference>
<accession>A0AAU7UUH3</accession>
<dbReference type="AlphaFoldDB" id="A0AAU7UUH3"/>
<dbReference type="InterPro" id="IPR029058">
    <property type="entry name" value="AB_hydrolase_fold"/>
</dbReference>
<sequence length="318" mass="34676">MSTVAQELFPGFEPFDSMTGDGITIHGMRAGTGMPILLLHGFPQSHVMWHRVAPVLAERFTVVVTDLRGYGDSTLPDVDSTHSPHSFRAMAADQAAVMQRLGFDRFVVVGHDRGARAAHRMALDFSDAVSGIVLLDIMPTEWVYANVDAELALAYYHWFMFPQPDGLPEKFLEADPIGYLHSVLGVGGHSAVGAKGDAYHPSALAEYERLFADPMRRLATIEDYRAAATIDLQHDAQSREAGRLIDCPCHVAWGANGMIARAGHSPVDVWRELSRRPELVTGGEVAGAGHFLVDEFPDEIGQLIADFAASATPVFRRG</sequence>
<dbReference type="PANTHER" id="PTHR43329">
    <property type="entry name" value="EPOXIDE HYDROLASE"/>
    <property type="match status" value="1"/>
</dbReference>
<evidence type="ECO:0000256" key="1">
    <source>
        <dbReference type="ARBA" id="ARBA00022801"/>
    </source>
</evidence>